<comment type="caution">
    <text evidence="2">The sequence shown here is derived from an EMBL/GenBank/DDBJ whole genome shotgun (WGS) entry which is preliminary data.</text>
</comment>
<feature type="region of interest" description="Disordered" evidence="1">
    <location>
        <begin position="237"/>
        <end position="282"/>
    </location>
</feature>
<evidence type="ECO:0000256" key="1">
    <source>
        <dbReference type="SAM" id="MobiDB-lite"/>
    </source>
</evidence>
<feature type="region of interest" description="Disordered" evidence="1">
    <location>
        <begin position="339"/>
        <end position="364"/>
    </location>
</feature>
<dbReference type="Proteomes" id="UP000288805">
    <property type="component" value="Unassembled WGS sequence"/>
</dbReference>
<evidence type="ECO:0000313" key="2">
    <source>
        <dbReference type="EMBL" id="RVX23642.1"/>
    </source>
</evidence>
<name>A0A438KR13_VITVI</name>
<feature type="compositionally biased region" description="Basic residues" evidence="1">
    <location>
        <begin position="267"/>
        <end position="276"/>
    </location>
</feature>
<dbReference type="AlphaFoldDB" id="A0A438KR13"/>
<reference evidence="2 3" key="1">
    <citation type="journal article" date="2018" name="PLoS Genet.">
        <title>Population sequencing reveals clonal diversity and ancestral inbreeding in the grapevine cultivar Chardonnay.</title>
        <authorList>
            <person name="Roach M.J."/>
            <person name="Johnson D.L."/>
            <person name="Bohlmann J."/>
            <person name="van Vuuren H.J."/>
            <person name="Jones S.J."/>
            <person name="Pretorius I.S."/>
            <person name="Schmidt S.A."/>
            <person name="Borneman A.R."/>
        </authorList>
    </citation>
    <scope>NUCLEOTIDE SEQUENCE [LARGE SCALE GENOMIC DNA]</scope>
    <source>
        <strain evidence="3">cv. Chardonnay</strain>
        <tissue evidence="2">Leaf</tissue>
    </source>
</reference>
<sequence length="418" mass="46073">MSAKNKSSSSVRAGDVHEKPTDKLSVKEFRDRFCIPNGVMVEFLNEGEDVVSTEKAEGRAITFSKEQFNAGLRFPLPALFKEFLHFSQIPPAFIHPNIIRVLMGCNIINMLFNLDLTLLEVLFVYSLKKGKNDIFNMSAHLPSLQLVTELPDSTKGGAKRHVVVRGAWADRRQGEALQDAALCAESNGGRPGVQDYIVNILPKKLPKEVVPGEHYTVKDLSIYQEFKEADAEKRRALLDDREKRKNEGTLRKAPGQKRDATSPPKKASAKKRKLVKNGKGVKEPTPQRNLFLRLLLMWQSCVYKHSRLPHPDADAAEALCTEASPIMATPITAAPIEEMGAESQSLPSCPNPEEESPSVASSGGNFVNDATCTSASPFSYAELEDKLKQIPPGLTTVMPSAKMFEMVESLVNGLRGMA</sequence>
<evidence type="ECO:0000313" key="3">
    <source>
        <dbReference type="Proteomes" id="UP000288805"/>
    </source>
</evidence>
<gene>
    <name evidence="2" type="ORF">CK203_000357</name>
</gene>
<protein>
    <submittedName>
        <fullName evidence="2">Uncharacterized protein</fullName>
    </submittedName>
</protein>
<feature type="compositionally biased region" description="Basic and acidic residues" evidence="1">
    <location>
        <begin position="237"/>
        <end position="260"/>
    </location>
</feature>
<proteinExistence type="predicted"/>
<organism evidence="2 3">
    <name type="scientific">Vitis vinifera</name>
    <name type="common">Grape</name>
    <dbReference type="NCBI Taxonomy" id="29760"/>
    <lineage>
        <taxon>Eukaryota</taxon>
        <taxon>Viridiplantae</taxon>
        <taxon>Streptophyta</taxon>
        <taxon>Embryophyta</taxon>
        <taxon>Tracheophyta</taxon>
        <taxon>Spermatophyta</taxon>
        <taxon>Magnoliopsida</taxon>
        <taxon>eudicotyledons</taxon>
        <taxon>Gunneridae</taxon>
        <taxon>Pentapetalae</taxon>
        <taxon>rosids</taxon>
        <taxon>Vitales</taxon>
        <taxon>Vitaceae</taxon>
        <taxon>Viteae</taxon>
        <taxon>Vitis</taxon>
    </lineage>
</organism>
<dbReference type="EMBL" id="QGNW01000001">
    <property type="protein sequence ID" value="RVX23642.1"/>
    <property type="molecule type" value="Genomic_DNA"/>
</dbReference>
<accession>A0A438KR13</accession>